<feature type="transmembrane region" description="Helical" evidence="11">
    <location>
        <begin position="306"/>
        <end position="330"/>
    </location>
</feature>
<feature type="compositionally biased region" description="Basic and acidic residues" evidence="10">
    <location>
        <begin position="463"/>
        <end position="501"/>
    </location>
</feature>
<evidence type="ECO:0000256" key="9">
    <source>
        <dbReference type="RuleBase" id="RU003945"/>
    </source>
</evidence>
<keyword evidence="6 11" id="KW-1133">Transmembrane helix</keyword>
<dbReference type="Pfam" id="PF02096">
    <property type="entry name" value="60KD_IMP"/>
    <property type="match status" value="1"/>
</dbReference>
<keyword evidence="7" id="KW-0496">Mitochondrion</keyword>
<proteinExistence type="inferred from homology"/>
<feature type="region of interest" description="Disordered" evidence="10">
    <location>
        <begin position="461"/>
        <end position="501"/>
    </location>
</feature>
<dbReference type="AlphaFoldDB" id="A0A9Q8UQ83"/>
<dbReference type="GO" id="GO:0005743">
    <property type="term" value="C:mitochondrial inner membrane"/>
    <property type="evidence" value="ECO:0007669"/>
    <property type="project" value="UniProtKB-SubCell"/>
</dbReference>
<evidence type="ECO:0000313" key="14">
    <source>
        <dbReference type="Proteomes" id="UP000756132"/>
    </source>
</evidence>
<keyword evidence="4" id="KW-0999">Mitochondrion inner membrane</keyword>
<evidence type="ECO:0000256" key="3">
    <source>
        <dbReference type="ARBA" id="ARBA00022692"/>
    </source>
</evidence>
<comment type="similarity">
    <text evidence="2 9">Belongs to the OXA1/ALB3/YidC family.</text>
</comment>
<feature type="transmembrane region" description="Helical" evidence="11">
    <location>
        <begin position="146"/>
        <end position="168"/>
    </location>
</feature>
<evidence type="ECO:0000256" key="5">
    <source>
        <dbReference type="ARBA" id="ARBA00022946"/>
    </source>
</evidence>
<evidence type="ECO:0000256" key="2">
    <source>
        <dbReference type="ARBA" id="ARBA00009877"/>
    </source>
</evidence>
<evidence type="ECO:0000313" key="13">
    <source>
        <dbReference type="EMBL" id="UJO18684.1"/>
    </source>
</evidence>
<evidence type="ECO:0000256" key="11">
    <source>
        <dbReference type="SAM" id="Phobius"/>
    </source>
</evidence>
<feature type="transmembrane region" description="Helical" evidence="11">
    <location>
        <begin position="225"/>
        <end position="245"/>
    </location>
</feature>
<dbReference type="InterPro" id="IPR028055">
    <property type="entry name" value="YidC/Oxa/ALB_C"/>
</dbReference>
<dbReference type="OMA" id="GWKNAQT"/>
<evidence type="ECO:0000256" key="1">
    <source>
        <dbReference type="ARBA" id="ARBA00004448"/>
    </source>
</evidence>
<evidence type="ECO:0000256" key="8">
    <source>
        <dbReference type="ARBA" id="ARBA00023136"/>
    </source>
</evidence>
<dbReference type="GO" id="GO:0032977">
    <property type="term" value="F:membrane insertase activity"/>
    <property type="evidence" value="ECO:0007669"/>
    <property type="project" value="InterPro"/>
</dbReference>
<gene>
    <name evidence="13" type="ORF">CLAFUR5_07532</name>
</gene>
<dbReference type="GO" id="GO:0032979">
    <property type="term" value="P:protein insertion into mitochondrial inner membrane from matrix"/>
    <property type="evidence" value="ECO:0007669"/>
    <property type="project" value="TreeGrafter"/>
</dbReference>
<keyword evidence="3 9" id="KW-0812">Transmembrane</keyword>
<accession>A0A9Q8UQ83</accession>
<organism evidence="13 14">
    <name type="scientific">Passalora fulva</name>
    <name type="common">Tomato leaf mold</name>
    <name type="synonym">Cladosporium fulvum</name>
    <dbReference type="NCBI Taxonomy" id="5499"/>
    <lineage>
        <taxon>Eukaryota</taxon>
        <taxon>Fungi</taxon>
        <taxon>Dikarya</taxon>
        <taxon>Ascomycota</taxon>
        <taxon>Pezizomycotina</taxon>
        <taxon>Dothideomycetes</taxon>
        <taxon>Dothideomycetidae</taxon>
        <taxon>Mycosphaerellales</taxon>
        <taxon>Mycosphaerellaceae</taxon>
        <taxon>Fulvia</taxon>
    </lineage>
</organism>
<feature type="transmembrane region" description="Helical" evidence="11">
    <location>
        <begin position="265"/>
        <end position="285"/>
    </location>
</feature>
<evidence type="ECO:0000256" key="10">
    <source>
        <dbReference type="SAM" id="MobiDB-lite"/>
    </source>
</evidence>
<dbReference type="RefSeq" id="XP_047763050.1">
    <property type="nucleotide sequence ID" value="XM_047906680.1"/>
</dbReference>
<name>A0A9Q8UQ83_PASFU</name>
<dbReference type="EMBL" id="CP090168">
    <property type="protein sequence ID" value="UJO18684.1"/>
    <property type="molecule type" value="Genomic_DNA"/>
</dbReference>
<dbReference type="OrthoDB" id="2148490at2759"/>
<keyword evidence="5" id="KW-0809">Transit peptide</keyword>
<dbReference type="PANTHER" id="PTHR12428:SF66">
    <property type="entry name" value="MITOCHONDRIAL INNER MEMBRANE PROTEIN OXA1L"/>
    <property type="match status" value="1"/>
</dbReference>
<reference evidence="13" key="2">
    <citation type="journal article" date="2022" name="Microb. Genom.">
        <title>A chromosome-scale genome assembly of the tomato pathogen Cladosporium fulvum reveals a compartmentalized genome architecture and the presence of a dispensable chromosome.</title>
        <authorList>
            <person name="Zaccaron A.Z."/>
            <person name="Chen L.H."/>
            <person name="Samaras A."/>
            <person name="Stergiopoulos I."/>
        </authorList>
    </citation>
    <scope>NUCLEOTIDE SEQUENCE</scope>
    <source>
        <strain evidence="13">Race5_Kim</strain>
    </source>
</reference>
<dbReference type="InterPro" id="IPR001708">
    <property type="entry name" value="YidC/ALB3/OXA1/COX18"/>
</dbReference>
<evidence type="ECO:0000256" key="4">
    <source>
        <dbReference type="ARBA" id="ARBA00022792"/>
    </source>
</evidence>
<evidence type="ECO:0000256" key="7">
    <source>
        <dbReference type="ARBA" id="ARBA00023128"/>
    </source>
</evidence>
<feature type="compositionally biased region" description="Polar residues" evidence="10">
    <location>
        <begin position="33"/>
        <end position="51"/>
    </location>
</feature>
<evidence type="ECO:0000259" key="12">
    <source>
        <dbReference type="Pfam" id="PF02096"/>
    </source>
</evidence>
<protein>
    <submittedName>
        <fullName evidence="13">Mitochondrial inner membrane protein OXA1</fullName>
    </submittedName>
</protein>
<comment type="subcellular location">
    <subcellularLocation>
        <location evidence="9">Membrane</location>
        <topology evidence="9">Multi-pass membrane protein</topology>
    </subcellularLocation>
    <subcellularLocation>
        <location evidence="1">Mitochondrion inner membrane</location>
        <topology evidence="1">Multi-pass membrane protein</topology>
    </subcellularLocation>
</comment>
<keyword evidence="8 11" id="KW-0472">Membrane</keyword>
<sequence>MPSRGLRLVRGNAPSLIRQQCRNLSYTPRPLLRNTSPRIGSLAQTPQPWTRSTPTAIISIPAIRHASTTQTPVDPATAPLPENSTSSFPDLDTITLNTVPKTAEGIDISSIPEGIGYLKQIGLEYGYGPTSMIEWVLEHMHIWGGLPWWGAIAATAVAIRVVTFPLYLKSSDIMARQNALTSVTKPITDRMTKAQKEGNTAEVMQAYRQLGQIRKRAGISITQQFLPIILQGVIGYCGFKIMRAASELPVPGFKDGGFLWLQDLTITDGYLLMPIIMAGTVHMIVRLGGETGAQTQLPEGMKKVMLYGMPAIICLVTAWQPGAVCVWFAASGALGIVQGRVLQNAAVRDLFGLAPIYVPKPGEGGGGFLSAMLEDRVKGLQPTRYEPAPSAGANGGRNAAYMAPNYQSPNIHRQGKTIDTTLVAPNPAGTSAPSEEMIQPGMPATPKKGMFDGLKDQLQGKISEARQVRAKTPEQRKKEEREAFKRRAKQYEERAQGRRGR</sequence>
<reference evidence="13" key="1">
    <citation type="submission" date="2021-12" db="EMBL/GenBank/DDBJ databases">
        <authorList>
            <person name="Zaccaron A."/>
            <person name="Stergiopoulos I."/>
        </authorList>
    </citation>
    <scope>NUCLEOTIDE SEQUENCE</scope>
    <source>
        <strain evidence="13">Race5_Kim</strain>
    </source>
</reference>
<feature type="domain" description="Membrane insertase YidC/Oxa/ALB C-terminal" evidence="12">
    <location>
        <begin position="148"/>
        <end position="342"/>
    </location>
</feature>
<feature type="region of interest" description="Disordered" evidence="10">
    <location>
        <begin position="28"/>
        <end position="51"/>
    </location>
</feature>
<evidence type="ECO:0000256" key="6">
    <source>
        <dbReference type="ARBA" id="ARBA00022989"/>
    </source>
</evidence>
<dbReference type="Proteomes" id="UP000756132">
    <property type="component" value="Chromosome 6"/>
</dbReference>
<dbReference type="CDD" id="cd20069">
    <property type="entry name" value="5TM_Oxa1-like"/>
    <property type="match status" value="1"/>
</dbReference>
<dbReference type="GeneID" id="71987410"/>
<dbReference type="KEGG" id="ffu:CLAFUR5_07532"/>
<dbReference type="PANTHER" id="PTHR12428">
    <property type="entry name" value="OXA1"/>
    <property type="match status" value="1"/>
</dbReference>
<keyword evidence="14" id="KW-1185">Reference proteome</keyword>